<dbReference type="Pfam" id="PF04717">
    <property type="entry name" value="Phage_base_V"/>
    <property type="match status" value="1"/>
</dbReference>
<dbReference type="KEGG" id="vga:BSQ33_02330"/>
<dbReference type="AlphaFoldDB" id="A0A1Z2SBX9"/>
<dbReference type="InterPro" id="IPR006531">
    <property type="entry name" value="Gp5/Vgr_OB"/>
</dbReference>
<dbReference type="Gene3D" id="6.20.150.10">
    <property type="match status" value="1"/>
</dbReference>
<evidence type="ECO:0000313" key="4">
    <source>
        <dbReference type="Proteomes" id="UP000196708"/>
    </source>
</evidence>
<sequence length="217" mass="23776">MMRMNISRWRYSMRQAIELLVREMLSPYLERIETLSNELEDLRRRNRSLVRLGQVAAIHENGYLIKVKHGDLTTPFIRWFASSAGETRDYRCPSIGEQTLVLNYGAGDNGSQTVALTGLFSDNFPSPSGDPNEILRVYPDGSRINYHAQNHVLTVDIKGDAHINVDKSAHIVAGGVATVDAKSIALNGGSPCVTTAHICHFTGNPHGDGSSTVTAGK</sequence>
<evidence type="ECO:0000256" key="1">
    <source>
        <dbReference type="SAM" id="Coils"/>
    </source>
</evidence>
<dbReference type="InterPro" id="IPR037026">
    <property type="entry name" value="Vgr_OB-fold_dom_sf"/>
</dbReference>
<dbReference type="NCBIfam" id="TIGR01644">
    <property type="entry name" value="phage_P2_V"/>
    <property type="match status" value="1"/>
</dbReference>
<keyword evidence="1" id="KW-0175">Coiled coil</keyword>
<proteinExistence type="predicted"/>
<name>A0A1Z2SBX9_VIBGA</name>
<reference evidence="3 4" key="1">
    <citation type="submission" date="2016-12" db="EMBL/GenBank/DDBJ databases">
        <authorList>
            <person name="Song W.-J."/>
            <person name="Kurnit D.M."/>
        </authorList>
    </citation>
    <scope>NUCLEOTIDE SEQUENCE [LARGE SCALE GENOMIC DNA]</scope>
    <source>
        <strain evidence="3 4">ATCC 43942</strain>
    </source>
</reference>
<dbReference type="Gene3D" id="2.40.50.230">
    <property type="entry name" value="Gp5 N-terminal domain"/>
    <property type="match status" value="1"/>
</dbReference>
<feature type="domain" description="Gp5/Type VI secretion system Vgr protein OB-fold" evidence="2">
    <location>
        <begin position="52"/>
        <end position="119"/>
    </location>
</feature>
<accession>A0A1Z2SBX9</accession>
<evidence type="ECO:0000313" key="3">
    <source>
        <dbReference type="EMBL" id="ASA54682.1"/>
    </source>
</evidence>
<dbReference type="Proteomes" id="UP000196708">
    <property type="component" value="Chromosome 1"/>
</dbReference>
<gene>
    <name evidence="3" type="ORF">BSQ33_02330</name>
</gene>
<dbReference type="InterPro" id="IPR013046">
    <property type="entry name" value="GpV/Gp45"/>
</dbReference>
<evidence type="ECO:0000259" key="2">
    <source>
        <dbReference type="Pfam" id="PF04717"/>
    </source>
</evidence>
<protein>
    <recommendedName>
        <fullName evidence="2">Gp5/Type VI secretion system Vgr protein OB-fold domain-containing protein</fullName>
    </recommendedName>
</protein>
<dbReference type="EMBL" id="CP018835">
    <property type="protein sequence ID" value="ASA54682.1"/>
    <property type="molecule type" value="Genomic_DNA"/>
</dbReference>
<feature type="coiled-coil region" evidence="1">
    <location>
        <begin position="25"/>
        <end position="52"/>
    </location>
</feature>
<organism evidence="3 4">
    <name type="scientific">Vibrio gazogenes</name>
    <dbReference type="NCBI Taxonomy" id="687"/>
    <lineage>
        <taxon>Bacteria</taxon>
        <taxon>Pseudomonadati</taxon>
        <taxon>Pseudomonadota</taxon>
        <taxon>Gammaproteobacteria</taxon>
        <taxon>Vibrionales</taxon>
        <taxon>Vibrionaceae</taxon>
        <taxon>Vibrio</taxon>
    </lineage>
</organism>